<feature type="compositionally biased region" description="Low complexity" evidence="1">
    <location>
        <begin position="313"/>
        <end position="325"/>
    </location>
</feature>
<sequence length="373" mass="38906">MASSFISSTTGGGGASSSSTTSYSNARFYNPFGPALDSPQVTFHRPFDDMSPPHHQHPSAAMDIPLLSLAKPRATATGFGTAESTELDSNDDAAESNDGGPGEAEEEEEEEDTFIPPGLACDMELTTFSKTPTHNSTTNSNGRPGANTGAGVGAGPRPRPRPRIAGSQAWSPSSSSNNPRRSVIRRAASMFFSVRPPSLSPAGEANTTNTSSPPSPSHYNPSFGSAHWLLNPAAITTAPQLPRLASRRSSGHCHPSTMTVRSPVLSPRPSFSSSTASLLSSSTSSTGSLNNNNHNNDPATPAWSALFPPTPSPASSDSSRATTTTKSNYTALLGPYSSPITTVAANIPLTRYPNRAVSSCYPIESRTRPSSNA</sequence>
<proteinExistence type="predicted"/>
<feature type="compositionally biased region" description="Low complexity" evidence="1">
    <location>
        <begin position="206"/>
        <end position="220"/>
    </location>
</feature>
<reference evidence="3" key="1">
    <citation type="journal article" date="2018" name="Nat. Microbiol.">
        <title>Leveraging single-cell genomics to expand the fungal tree of life.</title>
        <authorList>
            <person name="Ahrendt S.R."/>
            <person name="Quandt C.A."/>
            <person name="Ciobanu D."/>
            <person name="Clum A."/>
            <person name="Salamov A."/>
            <person name="Andreopoulos B."/>
            <person name="Cheng J.F."/>
            <person name="Woyke T."/>
            <person name="Pelin A."/>
            <person name="Henrissat B."/>
            <person name="Reynolds N.K."/>
            <person name="Benny G.L."/>
            <person name="Smith M.E."/>
            <person name="James T.Y."/>
            <person name="Grigoriev I.V."/>
        </authorList>
    </citation>
    <scope>NUCLEOTIDE SEQUENCE [LARGE SCALE GENOMIC DNA]</scope>
    <source>
        <strain evidence="3">RSA 468</strain>
    </source>
</reference>
<feature type="compositionally biased region" description="Acidic residues" evidence="1">
    <location>
        <begin position="103"/>
        <end position="113"/>
    </location>
</feature>
<protein>
    <submittedName>
        <fullName evidence="2">Uncharacterized protein</fullName>
    </submittedName>
</protein>
<organism evidence="2 3">
    <name type="scientific">Dimargaris cristalligena</name>
    <dbReference type="NCBI Taxonomy" id="215637"/>
    <lineage>
        <taxon>Eukaryota</taxon>
        <taxon>Fungi</taxon>
        <taxon>Fungi incertae sedis</taxon>
        <taxon>Zoopagomycota</taxon>
        <taxon>Kickxellomycotina</taxon>
        <taxon>Dimargaritomycetes</taxon>
        <taxon>Dimargaritales</taxon>
        <taxon>Dimargaritaceae</taxon>
        <taxon>Dimargaris</taxon>
    </lineage>
</organism>
<keyword evidence="3" id="KW-1185">Reference proteome</keyword>
<feature type="compositionally biased region" description="Acidic residues" evidence="1">
    <location>
        <begin position="85"/>
        <end position="95"/>
    </location>
</feature>
<dbReference type="Proteomes" id="UP000268162">
    <property type="component" value="Unassembled WGS sequence"/>
</dbReference>
<feature type="region of interest" description="Disordered" evidence="1">
    <location>
        <begin position="244"/>
        <end position="335"/>
    </location>
</feature>
<dbReference type="AlphaFoldDB" id="A0A4P9ZXL8"/>
<feature type="compositionally biased region" description="Low complexity" evidence="1">
    <location>
        <begin position="262"/>
        <end position="302"/>
    </location>
</feature>
<evidence type="ECO:0000313" key="2">
    <source>
        <dbReference type="EMBL" id="RKP38403.1"/>
    </source>
</evidence>
<accession>A0A4P9ZXL8</accession>
<evidence type="ECO:0000256" key="1">
    <source>
        <dbReference type="SAM" id="MobiDB-lite"/>
    </source>
</evidence>
<gene>
    <name evidence="2" type="ORF">BJ085DRAFT_38625</name>
</gene>
<feature type="compositionally biased region" description="Low complexity" evidence="1">
    <location>
        <begin position="163"/>
        <end position="181"/>
    </location>
</feature>
<feature type="compositionally biased region" description="Polar residues" evidence="1">
    <location>
        <begin position="126"/>
        <end position="142"/>
    </location>
</feature>
<feature type="region of interest" description="Disordered" evidence="1">
    <location>
        <begin position="1"/>
        <end position="220"/>
    </location>
</feature>
<evidence type="ECO:0000313" key="3">
    <source>
        <dbReference type="Proteomes" id="UP000268162"/>
    </source>
</evidence>
<name>A0A4P9ZXL8_9FUNG</name>
<dbReference type="EMBL" id="ML002372">
    <property type="protein sequence ID" value="RKP38403.1"/>
    <property type="molecule type" value="Genomic_DNA"/>
</dbReference>